<reference evidence="2" key="1">
    <citation type="submission" date="2018-02" db="EMBL/GenBank/DDBJ databases">
        <title>Genome sequence of Candidatus Liberibacter europaeus.</title>
        <authorList>
            <person name="Frampton R.A."/>
            <person name="Thompson S.M."/>
            <person name="David C."/>
            <person name="Addison S.M."/>
            <person name="Smith G.R."/>
        </authorList>
    </citation>
    <scope>NUCLEOTIDE SEQUENCE [LARGE SCALE GENOMIC DNA]</scope>
</reference>
<sequence>MIKSKFKLLIPKKQVFGLFLISSTCYLLNSCQLAPIKKSKVNERIRRNIKTDDIKGILHNDYLKLQGKDDKALSLDIARCGEFSINGKIIPKEEPEKMLDSVKKELTPEQFQLASFYATQIITSGSAIRMEIEIIDEFGPISSSNNSAVQVTTLPDENLEITYQSTKKYDDSKDINPKGLKSSHIEVKGIVSRDKEPELKSSYYTIS</sequence>
<dbReference type="Proteomes" id="UP000240811">
    <property type="component" value="Unassembled WGS sequence"/>
</dbReference>
<dbReference type="EMBL" id="PSQJ01000002">
    <property type="protein sequence ID" value="PTL86738.1"/>
    <property type="molecule type" value="Genomic_DNA"/>
</dbReference>
<name>A0A2T4VY85_9HYPH</name>
<proteinExistence type="predicted"/>
<evidence type="ECO:0000313" key="2">
    <source>
        <dbReference type="Proteomes" id="UP000240811"/>
    </source>
</evidence>
<protein>
    <submittedName>
        <fullName evidence="1">Uncharacterized protein</fullName>
    </submittedName>
</protein>
<dbReference type="AlphaFoldDB" id="A0A2T4VY85"/>
<comment type="caution">
    <text evidence="1">The sequence shown here is derived from an EMBL/GenBank/DDBJ whole genome shotgun (WGS) entry which is preliminary data.</text>
</comment>
<gene>
    <name evidence="1" type="ORF">C4617_02715</name>
</gene>
<evidence type="ECO:0000313" key="1">
    <source>
        <dbReference type="EMBL" id="PTL86738.1"/>
    </source>
</evidence>
<organism evidence="1 2">
    <name type="scientific">Candidatus Liberibacter europaeus</name>
    <dbReference type="NCBI Taxonomy" id="744859"/>
    <lineage>
        <taxon>Bacteria</taxon>
        <taxon>Pseudomonadati</taxon>
        <taxon>Pseudomonadota</taxon>
        <taxon>Alphaproteobacteria</taxon>
        <taxon>Hyphomicrobiales</taxon>
        <taxon>Rhizobiaceae</taxon>
        <taxon>Liberibacter</taxon>
    </lineage>
</organism>
<accession>A0A2T4VY85</accession>